<organism evidence="1 2">
    <name type="scientific">Vavraia culicis (isolate floridensis)</name>
    <name type="common">Microsporidian parasite</name>
    <dbReference type="NCBI Taxonomy" id="948595"/>
    <lineage>
        <taxon>Eukaryota</taxon>
        <taxon>Fungi</taxon>
        <taxon>Fungi incertae sedis</taxon>
        <taxon>Microsporidia</taxon>
        <taxon>Pleistophoridae</taxon>
        <taxon>Vavraia</taxon>
    </lineage>
</organism>
<name>L2GZ63_VAVCU</name>
<dbReference type="Proteomes" id="UP000011081">
    <property type="component" value="Unassembled WGS sequence"/>
</dbReference>
<gene>
    <name evidence="1" type="ORF">VCUG_00201</name>
</gene>
<proteinExistence type="predicted"/>
<dbReference type="OrthoDB" id="10384787at2759"/>
<dbReference type="EMBL" id="GL877405">
    <property type="protein sequence ID" value="ELA48365.1"/>
    <property type="molecule type" value="Genomic_DNA"/>
</dbReference>
<dbReference type="RefSeq" id="XP_008073222.1">
    <property type="nucleotide sequence ID" value="XM_008075031.1"/>
</dbReference>
<reference evidence="2" key="1">
    <citation type="submission" date="2011-03" db="EMBL/GenBank/DDBJ databases">
        <title>The genome sequence of Vavraia culicis strain floridensis.</title>
        <authorList>
            <consortium name="The Broad Institute Genome Sequencing Platform"/>
            <person name="Cuomo C."/>
            <person name="Becnel J."/>
            <person name="Sanscrainte N."/>
            <person name="Young S.K."/>
            <person name="Zeng Q."/>
            <person name="Gargeya S."/>
            <person name="Fitzgerald M."/>
            <person name="Haas B."/>
            <person name="Abouelleil A."/>
            <person name="Alvarado L."/>
            <person name="Arachchi H.M."/>
            <person name="Berlin A."/>
            <person name="Chapman S.B."/>
            <person name="Gearin G."/>
            <person name="Goldberg J."/>
            <person name="Griggs A."/>
            <person name="Gujja S."/>
            <person name="Hansen M."/>
            <person name="Heiman D."/>
            <person name="Howarth C."/>
            <person name="Larimer J."/>
            <person name="Lui A."/>
            <person name="MacDonald P.J.P."/>
            <person name="McCowen C."/>
            <person name="Montmayeur A."/>
            <person name="Murphy C."/>
            <person name="Neiman D."/>
            <person name="Pearson M."/>
            <person name="Priest M."/>
            <person name="Roberts A."/>
            <person name="Saif S."/>
            <person name="Shea T."/>
            <person name="Sisk P."/>
            <person name="Stolte C."/>
            <person name="Sykes S."/>
            <person name="Wortman J."/>
            <person name="Nusbaum C."/>
            <person name="Birren B."/>
        </authorList>
    </citation>
    <scope>NUCLEOTIDE SEQUENCE [LARGE SCALE GENOMIC DNA]</scope>
    <source>
        <strain evidence="2">floridensis</strain>
    </source>
</reference>
<dbReference type="VEuPathDB" id="MicrosporidiaDB:VCUG_00201"/>
<keyword evidence="2" id="KW-1185">Reference proteome</keyword>
<dbReference type="AlphaFoldDB" id="L2GZ63"/>
<dbReference type="InParanoid" id="L2GZ63"/>
<dbReference type="OMA" id="YEECANE"/>
<evidence type="ECO:0000313" key="2">
    <source>
        <dbReference type="Proteomes" id="UP000011081"/>
    </source>
</evidence>
<protein>
    <submittedName>
        <fullName evidence="1">Uncharacterized protein</fullName>
    </submittedName>
</protein>
<dbReference type="HOGENOM" id="CLU_1595719_0_0_1"/>
<evidence type="ECO:0000313" key="1">
    <source>
        <dbReference type="EMBL" id="ELA48365.1"/>
    </source>
</evidence>
<dbReference type="GeneID" id="19878092"/>
<accession>L2GZ63</accession>
<sequence length="167" mass="19812">MSFLLYINNPFQEHRTNFVDFLKRITKTTQIRVFQIENDFLPFYFLIFESKNDLQTALNILAIIKRQFIANLEFCTENNLKVQGMCLSKGQSAILKEYEACVSESGVLEKFKAELNCSESRDPEVEMSEIYKRLLESWTEQEKEIKEEFFKKLKAFESKPKRTVEKH</sequence>